<dbReference type="GO" id="GO:0015211">
    <property type="term" value="F:purine nucleoside transmembrane transporter activity"/>
    <property type="evidence" value="ECO:0007669"/>
    <property type="project" value="UniProtKB-UniRule"/>
</dbReference>
<dbReference type="Proteomes" id="UP000467841">
    <property type="component" value="Unassembled WGS sequence"/>
</dbReference>
<feature type="transmembrane region" description="Helical" evidence="7">
    <location>
        <begin position="218"/>
        <end position="243"/>
    </location>
</feature>
<evidence type="ECO:0000313" key="9">
    <source>
        <dbReference type="Proteomes" id="UP000467841"/>
    </source>
</evidence>
<accession>A0A6D2JM15</accession>
<dbReference type="InterPro" id="IPR030182">
    <property type="entry name" value="PUP_plant"/>
</dbReference>
<dbReference type="OrthoDB" id="1717816at2759"/>
<keyword evidence="6 7" id="KW-0472">Membrane</keyword>
<feature type="transmembrane region" description="Helical" evidence="7">
    <location>
        <begin position="127"/>
        <end position="147"/>
    </location>
</feature>
<evidence type="ECO:0000256" key="2">
    <source>
        <dbReference type="ARBA" id="ARBA00006213"/>
    </source>
</evidence>
<dbReference type="EMBL" id="CACVBM020001274">
    <property type="protein sequence ID" value="CAA7042800.1"/>
    <property type="molecule type" value="Genomic_DNA"/>
</dbReference>
<comment type="similarity">
    <text evidence="2 7">Belongs to the purine permeases (TC 2.A.7.14) family.</text>
</comment>
<dbReference type="AlphaFoldDB" id="A0A6D2JM15"/>
<evidence type="ECO:0000256" key="6">
    <source>
        <dbReference type="ARBA" id="ARBA00023136"/>
    </source>
</evidence>
<feature type="transmembrane region" description="Helical" evidence="7">
    <location>
        <begin position="297"/>
        <end position="320"/>
    </location>
</feature>
<proteinExistence type="inferred from homology"/>
<sequence length="402" mass="44530">MFVGSPLRAAMERTQELYSNDEQSIEENLPAQEEMNTTVEIESSSIPQSKNHKRWLHISIYVFFVLSCQALATILGRLYYENGGKSTWMGTLVQLIGFPVLFLFRFFSQIKAPKSTDTTTSIQFPSFTTLGSVYIITGLLVSANSYMSSIGLLYLPVSTFSLILASQLAFTAFFSYFLNSQKFTPFIVNSLFLLTISSALLVVNTESQNTTNVSRVKYVIGIICTIGASAGIGLLLSLVQLILRKVLKKHTISTVMDLVAYQSLVASCVVLIGLFASGEWNTLTSEMRSYKLGKAPYVMTLVSIAISWQVYTIGVVGLIFESSSVFSNSITAVGLPIVPVVAVIVFHDKMNASKTFSIILAMWGFISFVYQHYLDEKKISHTNPVEVTRLPVEEGHRDIQIV</sequence>
<feature type="transmembrane region" description="Helical" evidence="7">
    <location>
        <begin position="86"/>
        <end position="107"/>
    </location>
</feature>
<feature type="transmembrane region" description="Helical" evidence="7">
    <location>
        <begin position="255"/>
        <end position="277"/>
    </location>
</feature>
<evidence type="ECO:0000256" key="5">
    <source>
        <dbReference type="ARBA" id="ARBA00022989"/>
    </source>
</evidence>
<protein>
    <recommendedName>
        <fullName evidence="7">Probable purine permease</fullName>
    </recommendedName>
</protein>
<dbReference type="PANTHER" id="PTHR31376">
    <property type="entry name" value="OS09G0467300 PROTEIN-RELATED"/>
    <property type="match status" value="1"/>
</dbReference>
<feature type="transmembrane region" description="Helical" evidence="7">
    <location>
        <begin position="352"/>
        <end position="370"/>
    </location>
</feature>
<feature type="transmembrane region" description="Helical" evidence="7">
    <location>
        <begin position="325"/>
        <end position="346"/>
    </location>
</feature>
<dbReference type="Pfam" id="PF16913">
    <property type="entry name" value="PUNUT"/>
    <property type="match status" value="1"/>
</dbReference>
<reference evidence="8" key="1">
    <citation type="submission" date="2020-01" db="EMBL/GenBank/DDBJ databases">
        <authorList>
            <person name="Mishra B."/>
        </authorList>
    </citation>
    <scope>NUCLEOTIDE SEQUENCE [LARGE SCALE GENOMIC DNA]</scope>
</reference>
<keyword evidence="5 7" id="KW-1133">Transmembrane helix</keyword>
<organism evidence="8 9">
    <name type="scientific">Microthlaspi erraticum</name>
    <dbReference type="NCBI Taxonomy" id="1685480"/>
    <lineage>
        <taxon>Eukaryota</taxon>
        <taxon>Viridiplantae</taxon>
        <taxon>Streptophyta</taxon>
        <taxon>Embryophyta</taxon>
        <taxon>Tracheophyta</taxon>
        <taxon>Spermatophyta</taxon>
        <taxon>Magnoliopsida</taxon>
        <taxon>eudicotyledons</taxon>
        <taxon>Gunneridae</taxon>
        <taxon>Pentapetalae</taxon>
        <taxon>rosids</taxon>
        <taxon>malvids</taxon>
        <taxon>Brassicales</taxon>
        <taxon>Brassicaceae</taxon>
        <taxon>Coluteocarpeae</taxon>
        <taxon>Microthlaspi</taxon>
    </lineage>
</organism>
<keyword evidence="4 7" id="KW-0812">Transmembrane</keyword>
<evidence type="ECO:0000313" key="8">
    <source>
        <dbReference type="EMBL" id="CAA7042800.1"/>
    </source>
</evidence>
<evidence type="ECO:0000256" key="3">
    <source>
        <dbReference type="ARBA" id="ARBA00022448"/>
    </source>
</evidence>
<evidence type="ECO:0000256" key="1">
    <source>
        <dbReference type="ARBA" id="ARBA00004141"/>
    </source>
</evidence>
<keyword evidence="9" id="KW-1185">Reference proteome</keyword>
<dbReference type="GO" id="GO:0005345">
    <property type="term" value="F:purine nucleobase transmembrane transporter activity"/>
    <property type="evidence" value="ECO:0007669"/>
    <property type="project" value="UniProtKB-UniRule"/>
</dbReference>
<comment type="subcellular location">
    <subcellularLocation>
        <location evidence="1 7">Membrane</location>
        <topology evidence="1 7">Multi-pass membrane protein</topology>
    </subcellularLocation>
</comment>
<dbReference type="PANTHER" id="PTHR31376:SF57">
    <property type="entry name" value="PURINE PERMEASE 22-RELATED"/>
    <property type="match status" value="1"/>
</dbReference>
<feature type="transmembrane region" description="Helical" evidence="7">
    <location>
        <begin position="186"/>
        <end position="203"/>
    </location>
</feature>
<keyword evidence="3 7" id="KW-0813">Transport</keyword>
<dbReference type="GO" id="GO:0016020">
    <property type="term" value="C:membrane"/>
    <property type="evidence" value="ECO:0007669"/>
    <property type="project" value="UniProtKB-SubCell"/>
</dbReference>
<evidence type="ECO:0000256" key="7">
    <source>
        <dbReference type="RuleBase" id="RU368015"/>
    </source>
</evidence>
<gene>
    <name evidence="8" type="ORF">MERR_LOCUS30035</name>
</gene>
<evidence type="ECO:0000256" key="4">
    <source>
        <dbReference type="ARBA" id="ARBA00022692"/>
    </source>
</evidence>
<feature type="transmembrane region" description="Helical" evidence="7">
    <location>
        <begin position="153"/>
        <end position="174"/>
    </location>
</feature>
<comment type="caution">
    <text evidence="8">The sequence shown here is derived from an EMBL/GenBank/DDBJ whole genome shotgun (WGS) entry which is preliminary data.</text>
</comment>
<feature type="transmembrane region" description="Helical" evidence="7">
    <location>
        <begin position="58"/>
        <end position="80"/>
    </location>
</feature>
<name>A0A6D2JM15_9BRAS</name>